<accession>A0A7U2FEU2</accession>
<sequence length="107" mass="11411">MSQMDAAVVIPALHMPSSNQQPIAQLETEAKPTASSRSSRRAANFSPGAMERHPEHPTPSTLILASPLSARATPATMYPAHAQHCGFLAREGPPECRMPASLGLTRQ</sequence>
<dbReference type="EMBL" id="CP069036">
    <property type="protein sequence ID" value="QRD02919.1"/>
    <property type="molecule type" value="Genomic_DNA"/>
</dbReference>
<evidence type="ECO:0000313" key="3">
    <source>
        <dbReference type="Proteomes" id="UP000663193"/>
    </source>
</evidence>
<evidence type="ECO:0000256" key="1">
    <source>
        <dbReference type="SAM" id="MobiDB-lite"/>
    </source>
</evidence>
<feature type="compositionally biased region" description="Low complexity" evidence="1">
    <location>
        <begin position="34"/>
        <end position="43"/>
    </location>
</feature>
<dbReference type="KEGG" id="pno:SNOG_14283"/>
<dbReference type="RefSeq" id="XP_001804477.1">
    <property type="nucleotide sequence ID" value="XM_001804425.1"/>
</dbReference>
<protein>
    <submittedName>
        <fullName evidence="2">Uncharacterized protein</fullName>
    </submittedName>
</protein>
<proteinExistence type="predicted"/>
<dbReference type="Proteomes" id="UP000663193">
    <property type="component" value="Chromosome 14"/>
</dbReference>
<reference evidence="3" key="1">
    <citation type="journal article" date="2021" name="BMC Genomics">
        <title>Chromosome-level genome assembly and manually-curated proteome of model necrotroph Parastagonospora nodorum Sn15 reveals a genome-wide trove of candidate effector homologs, and redundancy of virulence-related functions within an accessory chromosome.</title>
        <authorList>
            <person name="Bertazzoni S."/>
            <person name="Jones D.A.B."/>
            <person name="Phan H.T."/>
            <person name="Tan K.-C."/>
            <person name="Hane J.K."/>
        </authorList>
    </citation>
    <scope>NUCLEOTIDE SEQUENCE [LARGE SCALE GENOMIC DNA]</scope>
    <source>
        <strain evidence="3">SN15 / ATCC MYA-4574 / FGSC 10173)</strain>
    </source>
</reference>
<feature type="region of interest" description="Disordered" evidence="1">
    <location>
        <begin position="1"/>
        <end position="61"/>
    </location>
</feature>
<dbReference type="VEuPathDB" id="FungiDB:JI435_441420"/>
<keyword evidence="3" id="KW-1185">Reference proteome</keyword>
<gene>
    <name evidence="2" type="ORF">JI435_441420</name>
</gene>
<name>A0A7U2FEU2_PHANO</name>
<dbReference type="AlphaFoldDB" id="A0A7U2FEU2"/>
<evidence type="ECO:0000313" key="2">
    <source>
        <dbReference type="EMBL" id="QRD02919.1"/>
    </source>
</evidence>
<organism evidence="2 3">
    <name type="scientific">Phaeosphaeria nodorum (strain SN15 / ATCC MYA-4574 / FGSC 10173)</name>
    <name type="common">Glume blotch fungus</name>
    <name type="synonym">Parastagonospora nodorum</name>
    <dbReference type="NCBI Taxonomy" id="321614"/>
    <lineage>
        <taxon>Eukaryota</taxon>
        <taxon>Fungi</taxon>
        <taxon>Dikarya</taxon>
        <taxon>Ascomycota</taxon>
        <taxon>Pezizomycotina</taxon>
        <taxon>Dothideomycetes</taxon>
        <taxon>Pleosporomycetidae</taxon>
        <taxon>Pleosporales</taxon>
        <taxon>Pleosporineae</taxon>
        <taxon>Phaeosphaeriaceae</taxon>
        <taxon>Parastagonospora</taxon>
    </lineage>
</organism>